<feature type="transmembrane region" description="Helical" evidence="1">
    <location>
        <begin position="37"/>
        <end position="54"/>
    </location>
</feature>
<keyword evidence="1" id="KW-0812">Transmembrane</keyword>
<reference evidence="2 3" key="1">
    <citation type="submission" date="2016-08" db="EMBL/GenBank/DDBJ databases">
        <authorList>
            <person name="Seilhamer J.J."/>
        </authorList>
    </citation>
    <scope>NUCLEOTIDE SEQUENCE [LARGE SCALE GENOMIC DNA]</scope>
    <source>
        <strain evidence="2">L21-II-0</strain>
    </source>
</reference>
<feature type="transmembrane region" description="Helical" evidence="1">
    <location>
        <begin position="6"/>
        <end position="25"/>
    </location>
</feature>
<evidence type="ECO:0000313" key="2">
    <source>
        <dbReference type="EMBL" id="SCL76337.1"/>
    </source>
</evidence>
<gene>
    <name evidence="2" type="ORF">L21_2263</name>
</gene>
<keyword evidence="1" id="KW-0472">Membrane</keyword>
<protein>
    <submittedName>
        <fullName evidence="2">Uncharacterized protein</fullName>
    </submittedName>
</protein>
<dbReference type="EMBL" id="FMID01000055">
    <property type="protein sequence ID" value="SCL76337.1"/>
    <property type="molecule type" value="Genomic_DNA"/>
</dbReference>
<dbReference type="OrthoDB" id="148043at2157"/>
<dbReference type="STRING" id="118126.L21_2263"/>
<dbReference type="AlphaFoldDB" id="A0A1M4MNA7"/>
<sequence length="111" mass="12608">MSYLAYVAGFGVAVTIFLWLRDLRIFYRTGLSGYRKAGYLGVPYTALALLGFFVTAYAEAWEYLGLGLVLLALYLQGRVERENVWLHGEGARERFFGSAERINDKGSRKRL</sequence>
<accession>A0A1M4MNA7</accession>
<dbReference type="RefSeq" id="WP_074370554.1">
    <property type="nucleotide sequence ID" value="NZ_FMID01000055.1"/>
</dbReference>
<organism evidence="2 3">
    <name type="scientific">Methanoculleus chikugoensis</name>
    <dbReference type="NCBI Taxonomy" id="118126"/>
    <lineage>
        <taxon>Archaea</taxon>
        <taxon>Methanobacteriati</taxon>
        <taxon>Methanobacteriota</taxon>
        <taxon>Stenosarchaea group</taxon>
        <taxon>Methanomicrobia</taxon>
        <taxon>Methanomicrobiales</taxon>
        <taxon>Methanomicrobiaceae</taxon>
        <taxon>Methanoculleus</taxon>
    </lineage>
</organism>
<evidence type="ECO:0000313" key="3">
    <source>
        <dbReference type="Proteomes" id="UP000184671"/>
    </source>
</evidence>
<name>A0A1M4MNA7_9EURY</name>
<evidence type="ECO:0000256" key="1">
    <source>
        <dbReference type="SAM" id="Phobius"/>
    </source>
</evidence>
<keyword evidence="1" id="KW-1133">Transmembrane helix</keyword>
<proteinExistence type="predicted"/>
<dbReference type="Proteomes" id="UP000184671">
    <property type="component" value="Unassembled WGS sequence"/>
</dbReference>